<keyword evidence="8" id="KW-1185">Reference proteome</keyword>
<dbReference type="GO" id="GO:0046872">
    <property type="term" value="F:metal ion binding"/>
    <property type="evidence" value="ECO:0007669"/>
    <property type="project" value="UniProtKB-KW"/>
</dbReference>
<dbReference type="InterPro" id="IPR002933">
    <property type="entry name" value="Peptidase_M20"/>
</dbReference>
<dbReference type="Gene3D" id="3.40.630.10">
    <property type="entry name" value="Zn peptidases"/>
    <property type="match status" value="1"/>
</dbReference>
<dbReference type="InterPro" id="IPR050072">
    <property type="entry name" value="Peptidase_M20A"/>
</dbReference>
<evidence type="ECO:0000256" key="1">
    <source>
        <dbReference type="ARBA" id="ARBA00001947"/>
    </source>
</evidence>
<dbReference type="Proteomes" id="UP000287969">
    <property type="component" value="Chromosome"/>
</dbReference>
<feature type="active site" description="Proton acceptor" evidence="5">
    <location>
        <position position="136"/>
    </location>
</feature>
<evidence type="ECO:0000256" key="5">
    <source>
        <dbReference type="PIRSR" id="PIRSR037238-1"/>
    </source>
</evidence>
<protein>
    <submittedName>
        <fullName evidence="7">M20 family peptidase</fullName>
    </submittedName>
</protein>
<dbReference type="Pfam" id="PF07687">
    <property type="entry name" value="M20_dimer"/>
    <property type="match status" value="1"/>
</dbReference>
<evidence type="ECO:0000313" key="8">
    <source>
        <dbReference type="Proteomes" id="UP000287969"/>
    </source>
</evidence>
<evidence type="ECO:0000256" key="4">
    <source>
        <dbReference type="ARBA" id="ARBA00022833"/>
    </source>
</evidence>
<dbReference type="Pfam" id="PF01546">
    <property type="entry name" value="Peptidase_M20"/>
    <property type="match status" value="1"/>
</dbReference>
<evidence type="ECO:0000259" key="6">
    <source>
        <dbReference type="Pfam" id="PF07687"/>
    </source>
</evidence>
<dbReference type="SUPFAM" id="SSF55031">
    <property type="entry name" value="Bacterial exopeptidase dimerisation domain"/>
    <property type="match status" value="1"/>
</dbReference>
<dbReference type="CDD" id="cd03885">
    <property type="entry name" value="M20_CPDG2"/>
    <property type="match status" value="1"/>
</dbReference>
<dbReference type="AlphaFoldDB" id="A0A410QGS3"/>
<dbReference type="OrthoDB" id="9761532at2"/>
<dbReference type="PROSITE" id="PS00758">
    <property type="entry name" value="ARGE_DAPE_CPG2_1"/>
    <property type="match status" value="1"/>
</dbReference>
<keyword evidence="2" id="KW-0479">Metal-binding</keyword>
<proteinExistence type="predicted"/>
<dbReference type="PIRSF" id="PIRSF037238">
    <property type="entry name" value="Carboxypeptidase_G2"/>
    <property type="match status" value="1"/>
</dbReference>
<dbReference type="Gene3D" id="3.30.70.360">
    <property type="match status" value="1"/>
</dbReference>
<dbReference type="InterPro" id="IPR036264">
    <property type="entry name" value="Bact_exopeptidase_dim_dom"/>
</dbReference>
<feature type="active site" evidence="5">
    <location>
        <position position="76"/>
    </location>
</feature>
<comment type="cofactor">
    <cofactor evidence="1">
        <name>Zn(2+)</name>
        <dbReference type="ChEBI" id="CHEBI:29105"/>
    </cofactor>
</comment>
<dbReference type="InterPro" id="IPR011650">
    <property type="entry name" value="Peptidase_M20_dimer"/>
</dbReference>
<sequence length="373" mass="41186">MRKCIDDVLKILEEFVNMDSGSYDKRDTDKFTKIVENEFKKAGMAVSRITQKDVGDFLECRVGQGDRQILLLGHMDTVFSSGTAKIRSFIKKGDLIYGPGVLDMKGGIVVLLFAIKNIINVLPKNTKLLVFLNTDEEIGSNYSKDYILKNARQSIACLSFESAKPGTLTTERKGIISFKMSVNGISSHSGVNYNMGKSAIKEIAYKVCDLYNLVDIEKDITVNVGTINGGQKVNIIADHAEAFIEIRYFNIGDGESLKRKIKNIINNNHVEGTWTNIEIISERMPLVSNERCEKLFDIAEYTAEKLGKEIKPRKTGGGGDVSFAAMCGIPVIDGLGPEGENSHTEKEFVNVDSIPFRIKLASQIILNIANGGL</sequence>
<dbReference type="InterPro" id="IPR001261">
    <property type="entry name" value="ArgE/DapE_CS"/>
</dbReference>
<dbReference type="InterPro" id="IPR017150">
    <property type="entry name" value="Pept_M20_glutamate_carboxypep"/>
</dbReference>
<evidence type="ECO:0000256" key="3">
    <source>
        <dbReference type="ARBA" id="ARBA00022801"/>
    </source>
</evidence>
<name>A0A410QGS3_9FIRM</name>
<evidence type="ECO:0000256" key="2">
    <source>
        <dbReference type="ARBA" id="ARBA00022723"/>
    </source>
</evidence>
<evidence type="ECO:0000313" key="7">
    <source>
        <dbReference type="EMBL" id="QAT63048.1"/>
    </source>
</evidence>
<dbReference type="SUPFAM" id="SSF53187">
    <property type="entry name" value="Zn-dependent exopeptidases"/>
    <property type="match status" value="1"/>
</dbReference>
<accession>A0A410QGS3</accession>
<dbReference type="RefSeq" id="WP_128753273.1">
    <property type="nucleotide sequence ID" value="NZ_CP035282.1"/>
</dbReference>
<keyword evidence="4" id="KW-0862">Zinc</keyword>
<organism evidence="7 8">
    <name type="scientific">Acidilutibacter cellobiosedens</name>
    <dbReference type="NCBI Taxonomy" id="2507161"/>
    <lineage>
        <taxon>Bacteria</taxon>
        <taxon>Bacillati</taxon>
        <taxon>Bacillota</taxon>
        <taxon>Tissierellia</taxon>
        <taxon>Tissierellales</taxon>
        <taxon>Acidilutibacteraceae</taxon>
        <taxon>Acidilutibacter</taxon>
    </lineage>
</organism>
<keyword evidence="3" id="KW-0378">Hydrolase</keyword>
<reference evidence="8" key="1">
    <citation type="submission" date="2019-01" db="EMBL/GenBank/DDBJ databases">
        <title>Draft genomes of a novel of Sporanaerobacter strains.</title>
        <authorList>
            <person name="Ma S."/>
        </authorList>
    </citation>
    <scope>NUCLEOTIDE SEQUENCE [LARGE SCALE GENOMIC DNA]</scope>
    <source>
        <strain evidence="8">NJN-17</strain>
    </source>
</reference>
<gene>
    <name evidence="7" type="ORF">EQM13_16480</name>
</gene>
<dbReference type="GO" id="GO:0016787">
    <property type="term" value="F:hydrolase activity"/>
    <property type="evidence" value="ECO:0007669"/>
    <property type="project" value="UniProtKB-KW"/>
</dbReference>
<dbReference type="KEGG" id="spoa:EQM13_16480"/>
<feature type="domain" description="Peptidase M20 dimerisation" evidence="6">
    <location>
        <begin position="170"/>
        <end position="272"/>
    </location>
</feature>
<dbReference type="EMBL" id="CP035282">
    <property type="protein sequence ID" value="QAT63048.1"/>
    <property type="molecule type" value="Genomic_DNA"/>
</dbReference>
<dbReference type="PANTHER" id="PTHR43808">
    <property type="entry name" value="ACETYLORNITHINE DEACETYLASE"/>
    <property type="match status" value="1"/>
</dbReference>
<dbReference type="PANTHER" id="PTHR43808:SF9">
    <property type="entry name" value="BLL0789 PROTEIN"/>
    <property type="match status" value="1"/>
</dbReference>